<evidence type="ECO:0000256" key="1">
    <source>
        <dbReference type="SAM" id="MobiDB-lite"/>
    </source>
</evidence>
<sequence>MILAFFWALLAELSLGEPNTWVLWTDLDGADFFWTSSNCSTTVVPDSGIVGNTPAVAPSNGGISDMIFFPDTHEVLWLEAGYLMRSWMDKTERRLLCQLPGDANATELENGNGTGAALGLHGEEGALAWTFWTSNELTAVMFFASKMTKKLWVATLTSIPPRDASHVGTWIEVIGASVTTSGAGAKPVLLAREGIVYWTDADAGGSFRSLDVPSALAGATATTLAQLGEGAWGEVHVAELTNDGRFLWIRQPAAETQLRLELILSLDALQEGPTSNYATGNVRTLYSFLDGDQPSGLAVQPAPGPGLPYRGNITQLYQQVYWSVSGPDTQARIDHLNMDTGQVSTLTYALGLERRGAAPVRPSALSVYPMPGVCVNVGCLYLRIWEECRICTVDQCDTCFLDTQDWVVKQWYASHGLFSNCIWLWPPQQGAWFVRNEVQQAKDEGLLPDDFVAQELPPDGATPVGEAVATVPPTRTATTATITSTVSSTSFTQTSTTSTSLTLSSTNPCVAIEVPDEGVLSDQSCSSMLDAWCQDSENRNINRSTLAPQSLRRDCATYPWSFKELCEARKLNSEATQSDSCGVPLWSYVLFAAGLALMLAVLVPLCCYAIMRRAQPSRGHRGTGTISGLRHAAREADVGKTGPFEDSQSHWCCRHWTRYLRKRSERSSKSTESKVNDDERRKSWETIGLCDVDAVRSSRSAASNELETEPTEPETTMSIGSPRRADESVSSSTGDLQQILKGTWQPGISLSSAALAAGRLTNAMQKFMSSTRQGDKWRLLHDVEDILRTLGSALPGNLRSTAWAWHARQSGRLHRSEALHAAEEEAKSIAEDFREDLSSRLQSGVRLLEVAALTGAESLHSGRSASPLSPAVAARLQKASKLQISLDQLKTRMEELGSSKNLIRAGHLLDGYESLMRLSEAPAREEAGAEDSDSEMDQLAKEMKQLQQALEEELEGSGLPPGAWQKITVDPDRFTKQNRPRQDPQASKGSAWLKSLREATARAARFGHALKGSQGKERLSEMEKTLMEELKTCEAAAKAGDSEQSTSWKQLQKVWTQLQDQLDQVRKLQKLPGDGAEGGRLSSWAMSRSKLMPKRSHTQPLQMKDLSPELSVSAAELQVLQEEVEMFRKKLRGGAAEDGNRLLMAGRRHLQQQDVEKLLRTAKAGASHSAALVDDDALAAGQDVSTQWQQLRSELEGTFSLWHFCGVETDPYLDEIAGSKKLPVDCEGFNSRTVTGPHGHRFPNSVRVMRSGAALQMPTDSEFSTDSKWQELGGSEQAVWYLQLLDETRPSVALLQSHGCGDAERARATETFSKHLGEAYGTGTENANLSRRLHLIMTFGAGETQAELAADLQAELALEPQRPGTSGRLSLGIGSRLSPKRGQQASTSSTSKSSGSLPLDLLEASSAFLRHSEELARIRSQQSEDDGSNPMLTLGQSIYTQQAIESMELEVAKAVQDAEARGIESQISRKFFTLLCPQPFFKLSKVTVRSSAALTAPGPGQRANRAVFSPRRWRSKSSFYSPRWAIWMRGRSYLRKRQQLLEKEAAAKPVEGDRKTKLQERRPGFRAEPLTLQPGLKFYSPPVEQIPDVPDPESRRHRAEKTSKENWPSESACSTSTSASPGAQNPQSS</sequence>
<feature type="region of interest" description="Disordered" evidence="1">
    <location>
        <begin position="920"/>
        <end position="939"/>
    </location>
</feature>
<keyword evidence="6" id="KW-1185">Reference proteome</keyword>
<evidence type="ECO:0000313" key="3">
    <source>
        <dbReference type="EMBL" id="CAI4003730.1"/>
    </source>
</evidence>
<dbReference type="OrthoDB" id="443509at2759"/>
<dbReference type="Proteomes" id="UP001152797">
    <property type="component" value="Unassembled WGS sequence"/>
</dbReference>
<proteinExistence type="predicted"/>
<accession>A0A9P1GAJ6</accession>
<organism evidence="3">
    <name type="scientific">Cladocopium goreaui</name>
    <dbReference type="NCBI Taxonomy" id="2562237"/>
    <lineage>
        <taxon>Eukaryota</taxon>
        <taxon>Sar</taxon>
        <taxon>Alveolata</taxon>
        <taxon>Dinophyceae</taxon>
        <taxon>Suessiales</taxon>
        <taxon>Symbiodiniaceae</taxon>
        <taxon>Cladocopium</taxon>
    </lineage>
</organism>
<feature type="signal peptide" evidence="2">
    <location>
        <begin position="1"/>
        <end position="16"/>
    </location>
</feature>
<dbReference type="EMBL" id="CAMXCT020003323">
    <property type="protein sequence ID" value="CAL1157105.1"/>
    <property type="molecule type" value="Genomic_DNA"/>
</dbReference>
<evidence type="ECO:0000313" key="6">
    <source>
        <dbReference type="Proteomes" id="UP001152797"/>
    </source>
</evidence>
<protein>
    <submittedName>
        <fullName evidence="5">Bulb-type lectin domain-containing protein</fullName>
    </submittedName>
</protein>
<dbReference type="EMBL" id="CAMXCT030003323">
    <property type="protein sequence ID" value="CAL4791042.1"/>
    <property type="molecule type" value="Genomic_DNA"/>
</dbReference>
<evidence type="ECO:0000313" key="4">
    <source>
        <dbReference type="EMBL" id="CAL1157105.1"/>
    </source>
</evidence>
<feature type="compositionally biased region" description="Low complexity" evidence="1">
    <location>
        <begin position="1609"/>
        <end position="1620"/>
    </location>
</feature>
<comment type="caution">
    <text evidence="3">The sequence shown here is derived from an EMBL/GenBank/DDBJ whole genome shotgun (WGS) entry which is preliminary data.</text>
</comment>
<name>A0A9P1GAJ6_9DINO</name>
<evidence type="ECO:0000256" key="2">
    <source>
        <dbReference type="SAM" id="SignalP"/>
    </source>
</evidence>
<gene>
    <name evidence="3" type="ORF">C1SCF055_LOCUS29577</name>
</gene>
<feature type="region of interest" description="Disordered" evidence="1">
    <location>
        <begin position="698"/>
        <end position="730"/>
    </location>
</feature>
<feature type="region of interest" description="Disordered" evidence="1">
    <location>
        <begin position="1359"/>
        <end position="1397"/>
    </location>
</feature>
<reference evidence="4" key="2">
    <citation type="submission" date="2024-04" db="EMBL/GenBank/DDBJ databases">
        <authorList>
            <person name="Chen Y."/>
            <person name="Shah S."/>
            <person name="Dougan E. K."/>
            <person name="Thang M."/>
            <person name="Chan C."/>
        </authorList>
    </citation>
    <scope>NUCLEOTIDE SEQUENCE [LARGE SCALE GENOMIC DNA]</scope>
</reference>
<keyword evidence="2" id="KW-0732">Signal</keyword>
<feature type="region of interest" description="Disordered" evidence="1">
    <location>
        <begin position="1545"/>
        <end position="1629"/>
    </location>
</feature>
<evidence type="ECO:0000313" key="5">
    <source>
        <dbReference type="EMBL" id="CAL4791042.1"/>
    </source>
</evidence>
<feature type="compositionally biased region" description="Basic and acidic residues" evidence="1">
    <location>
        <begin position="1545"/>
        <end position="1565"/>
    </location>
</feature>
<feature type="chain" id="PRO_5043272603" evidence="2">
    <location>
        <begin position="17"/>
        <end position="1629"/>
    </location>
</feature>
<dbReference type="EMBL" id="CAMXCT010003323">
    <property type="protein sequence ID" value="CAI4003730.1"/>
    <property type="molecule type" value="Genomic_DNA"/>
</dbReference>
<feature type="compositionally biased region" description="Low complexity" evidence="1">
    <location>
        <begin position="1386"/>
        <end position="1396"/>
    </location>
</feature>
<reference evidence="3" key="1">
    <citation type="submission" date="2022-10" db="EMBL/GenBank/DDBJ databases">
        <authorList>
            <person name="Chen Y."/>
            <person name="Dougan E. K."/>
            <person name="Chan C."/>
            <person name="Rhodes N."/>
            <person name="Thang M."/>
        </authorList>
    </citation>
    <scope>NUCLEOTIDE SEQUENCE</scope>
</reference>